<dbReference type="AlphaFoldDB" id="A0A6P8XZF0"/>
<feature type="compositionally biased region" description="Low complexity" evidence="1">
    <location>
        <begin position="317"/>
        <end position="338"/>
    </location>
</feature>
<dbReference type="KEGG" id="tpal:117640268"/>
<dbReference type="RefSeq" id="XP_034232518.1">
    <property type="nucleotide sequence ID" value="XM_034376627.1"/>
</dbReference>
<organism evidence="4">
    <name type="scientific">Thrips palmi</name>
    <name type="common">Melon thrips</name>
    <dbReference type="NCBI Taxonomy" id="161013"/>
    <lineage>
        <taxon>Eukaryota</taxon>
        <taxon>Metazoa</taxon>
        <taxon>Ecdysozoa</taxon>
        <taxon>Arthropoda</taxon>
        <taxon>Hexapoda</taxon>
        <taxon>Insecta</taxon>
        <taxon>Pterygota</taxon>
        <taxon>Neoptera</taxon>
        <taxon>Paraneoptera</taxon>
        <taxon>Thysanoptera</taxon>
        <taxon>Terebrantia</taxon>
        <taxon>Thripoidea</taxon>
        <taxon>Thripidae</taxon>
        <taxon>Thrips</taxon>
    </lineage>
</organism>
<dbReference type="SUPFAM" id="SSF53448">
    <property type="entry name" value="Nucleotide-diphospho-sugar transferases"/>
    <property type="match status" value="1"/>
</dbReference>
<gene>
    <name evidence="4" type="primary">LOC117640268</name>
</gene>
<evidence type="ECO:0000313" key="4">
    <source>
        <dbReference type="RefSeq" id="XP_034232518.1"/>
    </source>
</evidence>
<dbReference type="InParanoid" id="A0A6P8XZF0"/>
<dbReference type="InterPro" id="IPR029044">
    <property type="entry name" value="Nucleotide-diphossugar_trans"/>
</dbReference>
<dbReference type="PANTHER" id="PTHR46830">
    <property type="entry name" value="TRANSFERASE, PUTATIVE-RELATED"/>
    <property type="match status" value="1"/>
</dbReference>
<dbReference type="OrthoDB" id="409543at2759"/>
<feature type="transmembrane region" description="Helical" evidence="2">
    <location>
        <begin position="20"/>
        <end position="39"/>
    </location>
</feature>
<proteinExistence type="predicted"/>
<dbReference type="PANTHER" id="PTHR46830:SF1">
    <property type="entry name" value="ALPHA-1,4-N-ACETYLGLUCOSAMINYLTRANSFERASE"/>
    <property type="match status" value="1"/>
</dbReference>
<feature type="compositionally biased region" description="Basic residues" evidence="1">
    <location>
        <begin position="306"/>
        <end position="316"/>
    </location>
</feature>
<name>A0A6P8XZF0_THRPL</name>
<dbReference type="Gene3D" id="3.90.550.20">
    <property type="match status" value="1"/>
</dbReference>
<accession>A0A6P8XZF0</accession>
<keyword evidence="2" id="KW-0812">Transmembrane</keyword>
<feature type="region of interest" description="Disordered" evidence="1">
    <location>
        <begin position="282"/>
        <end position="360"/>
    </location>
</feature>
<keyword evidence="2" id="KW-0472">Membrane</keyword>
<keyword evidence="3" id="KW-1185">Reference proteome</keyword>
<reference evidence="4" key="1">
    <citation type="submission" date="2025-08" db="UniProtKB">
        <authorList>
            <consortium name="RefSeq"/>
        </authorList>
    </citation>
    <scope>IDENTIFICATION</scope>
    <source>
        <tissue evidence="4">Total insect</tissue>
    </source>
</reference>
<dbReference type="InterPro" id="IPR007577">
    <property type="entry name" value="GlycoTrfase_DXD_sugar-bd_CS"/>
</dbReference>
<protein>
    <submittedName>
        <fullName evidence="4">Uncharacterized protein LOC117640268 isoform X1</fullName>
    </submittedName>
</protein>
<evidence type="ECO:0000256" key="1">
    <source>
        <dbReference type="SAM" id="MobiDB-lite"/>
    </source>
</evidence>
<evidence type="ECO:0000313" key="3">
    <source>
        <dbReference type="Proteomes" id="UP000515158"/>
    </source>
</evidence>
<keyword evidence="2" id="KW-1133">Transmembrane helix</keyword>
<dbReference type="Proteomes" id="UP000515158">
    <property type="component" value="Unplaced"/>
</dbReference>
<evidence type="ECO:0000256" key="2">
    <source>
        <dbReference type="SAM" id="Phobius"/>
    </source>
</evidence>
<sequence length="404" mass="44437">MKHRDRDGKAPPGGRTVRWLWLWTPLAGLALLIALSVFLEGPTPLRREACWSFLWDYDEVLDVASDFEGFDNVSGAFSASAPSPLPPSSLELIVPNIVHFLRMGQPEFTFLEYVCALAAWERQQPDWLMFHSDLLDFRGEYWMRLQATPGLREAIQLVPTSPLKDVLGQPLDPVHGKQHAADVQRIVILQNYGGIFLDNDVYLLDSLDPLRRFEMSVGWPEGADIGRQVSEGLTNLEGTSCGLVVEPGTWTFAGAGGARGGPFPPRVARVVPRRLRGLAEGLQRGDAAHAGHPARAPRAGAPRARAPGRRQGRPRRAVPAQGPAGLAAAGHAGRAPGRAPHRTARTRRPEARPQLPGELHRGQHLQLQRHRFAAGSGRASQPVPRPMNYHQPISALPFFWCQVD</sequence>
<dbReference type="Pfam" id="PF04488">
    <property type="entry name" value="Gly_transf_sug"/>
    <property type="match status" value="1"/>
</dbReference>
<dbReference type="GeneID" id="117640268"/>
<feature type="compositionally biased region" description="Low complexity" evidence="1">
    <location>
        <begin position="284"/>
        <end position="305"/>
    </location>
</feature>